<keyword evidence="8 10" id="KW-0472">Membrane</keyword>
<gene>
    <name evidence="12" type="ORF">HAL013_08370</name>
    <name evidence="13" type="ORF">HAL09_15040</name>
</gene>
<evidence type="ECO:0000313" key="13">
    <source>
        <dbReference type="EMBL" id="CRF44884.1"/>
    </source>
</evidence>
<feature type="domain" description="CN hydrolase" evidence="11">
    <location>
        <begin position="202"/>
        <end position="422"/>
    </location>
</feature>
<evidence type="ECO:0000256" key="6">
    <source>
        <dbReference type="ARBA" id="ARBA00022692"/>
    </source>
</evidence>
<feature type="transmembrane region" description="Helical" evidence="10">
    <location>
        <begin position="64"/>
        <end position="85"/>
    </location>
</feature>
<dbReference type="NCBIfam" id="NF008934">
    <property type="entry name" value="PRK12291.1"/>
    <property type="match status" value="1"/>
</dbReference>
<evidence type="ECO:0000256" key="1">
    <source>
        <dbReference type="ARBA" id="ARBA00004651"/>
    </source>
</evidence>
<dbReference type="Proteomes" id="UP000041394">
    <property type="component" value="Unassembled WGS sequence"/>
</dbReference>
<name>A0A0K2X7Z2_9HELI</name>
<dbReference type="GO" id="GO:0005886">
    <property type="term" value="C:plasma membrane"/>
    <property type="evidence" value="ECO:0007669"/>
    <property type="project" value="UniProtKB-SubCell"/>
</dbReference>
<dbReference type="SUPFAM" id="SSF56317">
    <property type="entry name" value="Carbon-nitrogen hydrolase"/>
    <property type="match status" value="1"/>
</dbReference>
<organism evidence="12 15">
    <name type="scientific">Helicobacter ailurogastricus</name>
    <dbReference type="NCBI Taxonomy" id="1578720"/>
    <lineage>
        <taxon>Bacteria</taxon>
        <taxon>Pseudomonadati</taxon>
        <taxon>Campylobacterota</taxon>
        <taxon>Epsilonproteobacteria</taxon>
        <taxon>Campylobacterales</taxon>
        <taxon>Helicobacteraceae</taxon>
        <taxon>Helicobacter</taxon>
    </lineage>
</organism>
<evidence type="ECO:0000256" key="9">
    <source>
        <dbReference type="ARBA" id="ARBA00023315"/>
    </source>
</evidence>
<evidence type="ECO:0000313" key="12">
    <source>
        <dbReference type="EMBL" id="CRF42642.1"/>
    </source>
</evidence>
<dbReference type="InterPro" id="IPR059110">
    <property type="entry name" value="Lnt_campylobact"/>
</dbReference>
<dbReference type="InterPro" id="IPR004563">
    <property type="entry name" value="Apolipo_AcylTrfase"/>
</dbReference>
<feature type="transmembrane region" description="Helical" evidence="10">
    <location>
        <begin position="120"/>
        <end position="138"/>
    </location>
</feature>
<dbReference type="AlphaFoldDB" id="A0A0K2X7Z2"/>
<dbReference type="NCBIfam" id="TIGR00546">
    <property type="entry name" value="lnt"/>
    <property type="match status" value="1"/>
</dbReference>
<evidence type="ECO:0000256" key="2">
    <source>
        <dbReference type="ARBA" id="ARBA00010065"/>
    </source>
</evidence>
<comment type="similarity">
    <text evidence="2">Belongs to the CN hydrolase family. Apolipoprotein N-acyltransferase subfamily.</text>
</comment>
<dbReference type="InterPro" id="IPR036526">
    <property type="entry name" value="C-N_Hydrolase_sf"/>
</dbReference>
<dbReference type="Pfam" id="PF26365">
    <property type="entry name" value="ApoNAT_membrane"/>
    <property type="match status" value="1"/>
</dbReference>
<evidence type="ECO:0000259" key="11">
    <source>
        <dbReference type="PROSITE" id="PS50263"/>
    </source>
</evidence>
<dbReference type="GO" id="GO:0042158">
    <property type="term" value="P:lipoprotein biosynthetic process"/>
    <property type="evidence" value="ECO:0007669"/>
    <property type="project" value="InterPro"/>
</dbReference>
<evidence type="ECO:0000313" key="14">
    <source>
        <dbReference type="Proteomes" id="UP000041394"/>
    </source>
</evidence>
<keyword evidence="6 10" id="KW-0812">Transmembrane</keyword>
<dbReference type="GO" id="GO:0016410">
    <property type="term" value="F:N-acyltransferase activity"/>
    <property type="evidence" value="ECO:0007669"/>
    <property type="project" value="InterPro"/>
</dbReference>
<protein>
    <submittedName>
        <fullName evidence="12">Apolipoprotein N-acyltransferase / Copper homeostasis protein CutE</fullName>
        <ecNumber evidence="12">2.3.1.-</ecNumber>
    </submittedName>
</protein>
<accession>A0A0K2X7Z2</accession>
<sequence length="422" mass="47971">MFFLSLKHPLFLPLRSPILWAVLFLSPLYVGAILSGAPKVLATIQSFLAPLSLWACLRLKAKQRFLFGLFVGLGMFYWCALSFRYNPYPFLIPLIALLVALCYAVLFYLLLFWQSLLYRVPALWLSSYIHPFGFDWFVPDAFFAYSFFRVDKLSFLIILCALALLLERHLSPLYARIFAGVLLLSSLQMPRATLPLKDITPISTHINQADKWSNAELKLNIDANFARINEAIGKHQKAVILPETAFPIALNKSSLILPLLQLSQQITIVAGALYEEGNTIYNSTYIFDKGRYSYAHKVILAPFGESMPFPDFIANALDRFFFGAEVFKLGHATHFTDTHTSALAFRPLVCYEGTSAKAYKDSPPYLVVLSNNAWFVPSIEPFLQRTLLKYYARRFHKTIIHSTNQSPAYILSPTLFGDQIFQ</sequence>
<dbReference type="Gene3D" id="3.60.110.10">
    <property type="entry name" value="Carbon-nitrogen hydrolase"/>
    <property type="match status" value="1"/>
</dbReference>
<proteinExistence type="inferred from homology"/>
<evidence type="ECO:0000256" key="10">
    <source>
        <dbReference type="SAM" id="Phobius"/>
    </source>
</evidence>
<feature type="transmembrane region" description="Helical" evidence="10">
    <location>
        <begin position="12"/>
        <end position="34"/>
    </location>
</feature>
<keyword evidence="12" id="KW-0449">Lipoprotein</keyword>
<dbReference type="EMBL" id="CDMN01000063">
    <property type="protein sequence ID" value="CRF44884.1"/>
    <property type="molecule type" value="Genomic_DNA"/>
</dbReference>
<keyword evidence="5 12" id="KW-0808">Transferase</keyword>
<evidence type="ECO:0000256" key="5">
    <source>
        <dbReference type="ARBA" id="ARBA00022679"/>
    </source>
</evidence>
<evidence type="ECO:0000256" key="3">
    <source>
        <dbReference type="ARBA" id="ARBA00022475"/>
    </source>
</evidence>
<evidence type="ECO:0000256" key="8">
    <source>
        <dbReference type="ARBA" id="ARBA00023136"/>
    </source>
</evidence>
<feature type="transmembrane region" description="Helical" evidence="10">
    <location>
        <begin position="91"/>
        <end position="113"/>
    </location>
</feature>
<evidence type="ECO:0000313" key="15">
    <source>
        <dbReference type="Proteomes" id="UP000045175"/>
    </source>
</evidence>
<keyword evidence="7 10" id="KW-1133">Transmembrane helix</keyword>
<evidence type="ECO:0000256" key="7">
    <source>
        <dbReference type="ARBA" id="ARBA00022989"/>
    </source>
</evidence>
<evidence type="ECO:0000256" key="4">
    <source>
        <dbReference type="ARBA" id="ARBA00022519"/>
    </source>
</evidence>
<reference evidence="14 15" key="2">
    <citation type="submission" date="2014-12" db="EMBL/GenBank/DDBJ databases">
        <authorList>
            <person name="Jaenicke S."/>
        </authorList>
    </citation>
    <scope>NUCLEOTIDE SEQUENCE [LARGE SCALE GENOMIC DNA]</scope>
</reference>
<dbReference type="PROSITE" id="PS50263">
    <property type="entry name" value="CN_HYDROLASE"/>
    <property type="match status" value="1"/>
</dbReference>
<dbReference type="EC" id="2.3.1.-" evidence="12"/>
<dbReference type="InterPro" id="IPR003010">
    <property type="entry name" value="C-N_Hydrolase"/>
</dbReference>
<comment type="subcellular location">
    <subcellularLocation>
        <location evidence="1">Cell membrane</location>
        <topology evidence="1">Multi-pass membrane protein</topology>
    </subcellularLocation>
</comment>
<dbReference type="EMBL" id="CDMH01000038">
    <property type="protein sequence ID" value="CRF42642.1"/>
    <property type="molecule type" value="Genomic_DNA"/>
</dbReference>
<dbReference type="PANTHER" id="PTHR38686">
    <property type="entry name" value="APOLIPOPROTEIN N-ACYLTRANSFERASE"/>
    <property type="match status" value="1"/>
</dbReference>
<keyword evidence="4" id="KW-0997">Cell inner membrane</keyword>
<dbReference type="PANTHER" id="PTHR38686:SF1">
    <property type="entry name" value="APOLIPOPROTEIN N-ACYLTRANSFERASE"/>
    <property type="match status" value="1"/>
</dbReference>
<reference evidence="12" key="1">
    <citation type="submission" date="2014-12" db="EMBL/GenBank/DDBJ databases">
        <title>Whole genome sequences of four Staphylococcus schleiferi canine isolates.</title>
        <authorList>
            <person name="Misic A.M."/>
            <person name="Cain C."/>
            <person name="Morris D.O."/>
            <person name="Rankin S."/>
            <person name="Beiting D."/>
        </authorList>
    </citation>
    <scope>NUCLEOTIDE SEQUENCE</scope>
    <source>
        <strain evidence="12">ASB13</strain>
        <strain evidence="13">ASB9</strain>
    </source>
</reference>
<dbReference type="InterPro" id="IPR059109">
    <property type="entry name" value="Lnt_membrane_dom"/>
</dbReference>
<dbReference type="Proteomes" id="UP000045175">
    <property type="component" value="Unassembled WGS sequence"/>
</dbReference>
<keyword evidence="3" id="KW-1003">Cell membrane</keyword>
<keyword evidence="9 12" id="KW-0012">Acyltransferase</keyword>
<dbReference type="OrthoDB" id="9804277at2"/>